<evidence type="ECO:0000313" key="1">
    <source>
        <dbReference type="EMBL" id="QLG30029.1"/>
    </source>
</evidence>
<keyword evidence="1" id="KW-0614">Plasmid</keyword>
<geneLocation type="plasmid" evidence="1 2">
    <name>unnamed3</name>
</geneLocation>
<dbReference type="Proteomes" id="UP000509750">
    <property type="component" value="Plasmid unnamed3"/>
</dbReference>
<reference evidence="1 2" key="1">
    <citation type="submission" date="2020-07" db="EMBL/GenBank/DDBJ databases">
        <title>Gai3-2, isolated from salt lake.</title>
        <authorList>
            <person name="Cui H."/>
            <person name="Shi X."/>
        </authorList>
    </citation>
    <scope>NUCLEOTIDE SEQUENCE [LARGE SCALE GENOMIC DNA]</scope>
    <source>
        <strain evidence="1 2">Gai3-2</strain>
        <plasmid evidence="1 2">unnamed3</plasmid>
    </source>
</reference>
<dbReference type="AlphaFoldDB" id="A0A7D5H016"/>
<gene>
    <name evidence="1" type="ORF">HUG10_20705</name>
</gene>
<dbReference type="GeneID" id="56031308"/>
<dbReference type="KEGG" id="halg:HUG10_20705"/>
<evidence type="ECO:0000313" key="2">
    <source>
        <dbReference type="Proteomes" id="UP000509750"/>
    </source>
</evidence>
<proteinExistence type="predicted"/>
<sequence>MGDRIEPSELSQEEIVDEIDRLACHTGYTCDSRGTEARRRDEKRIEALKAELDGEYEHDPDSCDQCEVEAQLLATSEGDDE</sequence>
<dbReference type="RefSeq" id="WP_179171603.1">
    <property type="nucleotide sequence ID" value="NZ_CP058532.1"/>
</dbReference>
<protein>
    <submittedName>
        <fullName evidence="1">Uncharacterized protein</fullName>
    </submittedName>
</protein>
<dbReference type="EMBL" id="CP058532">
    <property type="protein sequence ID" value="QLG30029.1"/>
    <property type="molecule type" value="Genomic_DNA"/>
</dbReference>
<keyword evidence="2" id="KW-1185">Reference proteome</keyword>
<accession>A0A7D5H016</accession>
<name>A0A7D5H016_9EURY</name>
<organism evidence="1 2">
    <name type="scientific">Halorarum halophilum</name>
    <dbReference type="NCBI Taxonomy" id="2743090"/>
    <lineage>
        <taxon>Archaea</taxon>
        <taxon>Methanobacteriati</taxon>
        <taxon>Methanobacteriota</taxon>
        <taxon>Stenosarchaea group</taxon>
        <taxon>Halobacteria</taxon>
        <taxon>Halobacteriales</taxon>
        <taxon>Haloferacaceae</taxon>
        <taxon>Halorarum</taxon>
    </lineage>
</organism>